<dbReference type="InterPro" id="IPR014772">
    <property type="entry name" value="Munc13_dom-2"/>
</dbReference>
<dbReference type="EMBL" id="CAXLJL010000822">
    <property type="protein sequence ID" value="CAL5141027.1"/>
    <property type="molecule type" value="Genomic_DNA"/>
</dbReference>
<accession>A0AAV2TW11</accession>
<dbReference type="InterPro" id="IPR046349">
    <property type="entry name" value="C1-like_sf"/>
</dbReference>
<feature type="compositionally biased region" description="Basic and acidic residues" evidence="6">
    <location>
        <begin position="1424"/>
        <end position="1434"/>
    </location>
</feature>
<dbReference type="Pfam" id="PF06292">
    <property type="entry name" value="MUN"/>
    <property type="match status" value="1"/>
</dbReference>
<dbReference type="CDD" id="cd04027">
    <property type="entry name" value="C2B_Munc13"/>
    <property type="match status" value="1"/>
</dbReference>
<keyword evidence="2" id="KW-0677">Repeat</keyword>
<feature type="domain" description="MHD1" evidence="9">
    <location>
        <begin position="2444"/>
        <end position="2576"/>
    </location>
</feature>
<feature type="compositionally biased region" description="Basic and acidic residues" evidence="6">
    <location>
        <begin position="1682"/>
        <end position="1692"/>
    </location>
</feature>
<keyword evidence="4" id="KW-0862">Zinc</keyword>
<dbReference type="GO" id="GO:0098831">
    <property type="term" value="C:presynaptic active zone cytoplasmic component"/>
    <property type="evidence" value="ECO:0007669"/>
    <property type="project" value="TreeGrafter"/>
</dbReference>
<dbReference type="Gene3D" id="1.20.58.1100">
    <property type="match status" value="1"/>
</dbReference>
<dbReference type="GO" id="GO:0043195">
    <property type="term" value="C:terminal bouton"/>
    <property type="evidence" value="ECO:0007669"/>
    <property type="project" value="TreeGrafter"/>
</dbReference>
<feature type="compositionally biased region" description="Polar residues" evidence="6">
    <location>
        <begin position="215"/>
        <end position="233"/>
    </location>
</feature>
<keyword evidence="5" id="KW-0106">Calcium</keyword>
<dbReference type="InterPro" id="IPR002219">
    <property type="entry name" value="PKC_DAG/PE"/>
</dbReference>
<feature type="region of interest" description="Disordered" evidence="6">
    <location>
        <begin position="719"/>
        <end position="741"/>
    </location>
</feature>
<evidence type="ECO:0000256" key="3">
    <source>
        <dbReference type="ARBA" id="ARBA00022771"/>
    </source>
</evidence>
<dbReference type="PROSITE" id="PS51259">
    <property type="entry name" value="MHD2"/>
    <property type="match status" value="1"/>
</dbReference>
<feature type="compositionally biased region" description="Polar residues" evidence="6">
    <location>
        <begin position="864"/>
        <end position="891"/>
    </location>
</feature>
<sequence length="3060" mass="339685">MSILCVKVIEAQLNGVDPSTNSFVTVKVKQVQSSTKAVKGLNPKWNEEFTFETEHITGGLLIELHSKSLLWNKLLGAVWLPLNGIQKLDKEGPDVWNLLNAEVVTENGVAIGTKTPTKHSLLANVRFDATSVNFRRDLQLPNGLNSLSASQTAVPTTIKTSQSQRSYFQSEARGNGFIPQSDQRNAGLNNDVRVTKHGRQLPSVRNSYPFSSASADANFHSPTPNGVYSTPNGGQHYPDYYFDTDTSYPPSFRGKSASAGRQQDYYTTEDADRPQWEAYRSQQYIPQMTSGDGGGFDYDSEPLSYNSQRRYGRHATDFGRRHQEYFPRQLTGVYEWDDEPIYVDSSMEPRGEETEENEEQQYQYAMRQREGSDRLKPETSTQGWPMDSVLDEAYERSEGSPPEPRDWNETDEGREERQQWLDSGSLYDNFNPSSYGFEHARVGRKRRSPSYPPYNLDVPHFSRYHILSPVFSDFGPHIEDRSHEEWEVDNFYSDEFAWSDYPGEDEPYGDRSPITYGTNRRGRQFRISPRQTRHGGVPYVSSYFRPHQPIGSPYARGGYGETCWSDNEHYERAQPLSASNYYCSCDSDYEVDAKIISRSSSPAISQELQLRFNQTDSNLAAEDFRKSAEAAAAFSVPPGEHPADMQFVISMANLRAASSTVTPTSPISPITTTAASVAVTPIMVTAETTSVTSSSVFPDRMNDKPYFQVPNSTGSMAISVPTELSPPSSPRPMLDSEPSRDLLPHDRIALARGLFRQSTREAVGTPTVPVHSEADRNSALLREADALLTKYRLQAPADNFPKPSQKSQSQVDLHQTTAQPRPRTPEPPPKRSSFLGSVAALSSLWNDLSAFRPVPRSSEPKPPTTKTQVPSNMPTANAPQHANQPESDTSVKYLSQPSLNANAFSPLPTPPSPAVSSAAATAAPKPVSPLYKPTPVNLSASNFSALIPPPAQQPSSTTAKTTVLGQESVVRDGPSSTHFDSALLESRRDSTFLPIDSSRHVEADTGTASTQFSISSTAGTTTTSALTIPSDFHPSTEDTRLATFKCTDDSISSKDNSSMEVQSQQPITDGFNQKSRFFSGSFDDSLSVVQEPPFSAEEHLRQLRIRAGLEPRYPVDLEPVFCANKRIHTTSSMLPLTDSTSAAWQPSFSEFTQQQAQPPKQSQHHTSPRQQQQQQPTSGFDLFNSVHLRPLITPTIGVEASHVRATSASTPSLPGLFTGLKTGLVGSLTSGLQRQTANSTQQQQQTQTKSATIGFSFGMKSPSPGLFSGLLSSAASKAQTVAAGAIRQANAAAEAAKEVANQAAGQIASQANQALVPHPPVHPKAPVISSQEQQQQQQQRAPEQKFSTVSSAFVSASAPQPTKVTPVVSPATFDEHYPPLPPPSHGRPVPVGQEEPSESSDAVLSSGSRVVPPAVSSSTNLNVPEERRWLHEQVTELTTDDDYDEEGNPISEVMSDLSECRESNETLHERAAAKDEPREPGENEHPLAGFQKRDSDLEGALDEDAMAALQARDQMLMAAVTGIHSPSTIGPSQPGFFDGIPGQQGQTDKASERRDSTAYKWERTSSTGGISVDSGRKPELPKAGEQPSGSQEGSLEQVLDEDAESAVTKRGHRPSDSSLSDASQQQSDRKLRRLEKSTSVHSEGRSEHVQLASSADRLRSETPTHDMGQSFDEWSQFAASPKDFKAERKKSEEEEEVPTTGSTEKSHALQHEIPKVHIDEAEMKTTPPGTLSTTMNADGSSHPSNTVARQRWHDAFDRICSRLGTEGGLFPIDPSRSADRHANFYTSIDSMPDIRLRKKPIALVSDLTMAVQKRNMGTASANLITRQSINDEELKQHVYKKTLQALLYPISSNTPHKFQIWSASSPTYCYECEGLLWGIARQGLRCTECGVKCHEKCRELLNADCLQRAAEKSAKQGADDKAKSIMEAIRSRMVQRISEMPELFDMVGEVFKVDKKTHERNLLQAQQSILDGTSKWSAKIAITVKCAQGLIGKDKTGTSDPYVTVQVGKVKKRTKTVPQELNPVWNEKFYFECHNASDRIKIRVWDEDYDLKSKIRQKLTRESDDFLGQTMIEVRTLSGEMDVWDEDNDLRAKLRSKLTAESDDFLGQTIIELRTLSGEMDVWYNLEKRTDKSAVSGAIRLFISVEIKGEEKVAPYHVQYTCLHENIFHYLCEWNKSHGKPEVTIPEATGDEAWKIYFPSEAQDTVTEFAIRYGIEAIYQAMTHFSCLTTKYMCTGVPATMSTLLANINAFYAHTSATDNQSASERFSASNFGKEKFVKLLDQLHNSLRISLSMYRNSFPASQPDKLQDLKSTVDLLTSITFFRMKVQELTSPPRASQVVRECARACMQTTYQFLYENVNEVYSRQFQEPVNAEETGPSLKSLEFWHRLITLLVSVIDEDKTTYATVINQFPQEVNMGYISAVCMWERLAEDLRVAMEVHAMAETRYCKSSDYMNLCFKVKWFYNKQVSIVPSMKDKVPDYPRWFEPFVMQWLNENDEVSMDFLRNAYERDKRDGFQRSSEHALFSNSVVDVFTQLNQCFDVIKKLECPEATVQEHFLNRFSRTVSKVLLTYAEIVKADFRRWVNEQEKACIIMNNIQQLRVQLEKVFEAMGGSNLSEDTLAAMNDLQQMLHVVIDDLAAQYAEGLEDEIISKVKELSKLLHQCQANSKVDVETEADQILHPLMEFYESTLSALADLCEKTVLKRMLKELWKVTMHTLEKQVVLPTVSDPRALFLNLSISSTAQAKISSVSQSLLTNVSSQLPASRLLQDMSKDSGPVERNLTPRHCQILDIALDAIKNYFHAGGSGLKNTYLDKSPELQSLRYALSLYTQTTDALIKNFVATQTSQDKPAIEDSVGQVSIQVDLYRHPSHGEHKVTVTVLSATGLKWATAGTFRPFIEVVLVGPLLADKKHKFATKSKTNVWSPQFGETFTFFLGAGSDPESYELHLCAKDYCFGRVDHLIGLTVLQLRDLAASTAPVATGGGGRTGGGACACLCSLGKRLHLDDTGWTILRILSQRPQDEIAREFVRLKSEVRSPNDAAGGGSGVATGGTTPSTPRAR</sequence>
<feature type="compositionally biased region" description="Low complexity" evidence="6">
    <location>
        <begin position="1616"/>
        <end position="1626"/>
    </location>
</feature>
<feature type="domain" description="C2" evidence="7">
    <location>
        <begin position="2857"/>
        <end position="2983"/>
    </location>
</feature>
<feature type="compositionally biased region" description="Basic and acidic residues" evidence="6">
    <location>
        <begin position="393"/>
        <end position="408"/>
    </location>
</feature>
<dbReference type="GO" id="GO:0031594">
    <property type="term" value="C:neuromuscular junction"/>
    <property type="evidence" value="ECO:0007669"/>
    <property type="project" value="TreeGrafter"/>
</dbReference>
<feature type="region of interest" description="Disordered" evidence="6">
    <location>
        <begin position="851"/>
        <end position="891"/>
    </location>
</feature>
<feature type="region of interest" description="Disordered" evidence="6">
    <location>
        <begin position="1150"/>
        <end position="1177"/>
    </location>
</feature>
<feature type="compositionally biased region" description="Basic and acidic residues" evidence="6">
    <location>
        <begin position="1634"/>
        <end position="1648"/>
    </location>
</feature>
<keyword evidence="3" id="KW-0863">Zinc-finger</keyword>
<dbReference type="InterPro" id="IPR014770">
    <property type="entry name" value="Munc13_1"/>
</dbReference>
<evidence type="ECO:0000256" key="2">
    <source>
        <dbReference type="ARBA" id="ARBA00022737"/>
    </source>
</evidence>
<dbReference type="FunFam" id="2.60.40.150:FF:000002">
    <property type="entry name" value="Protein unc-13 homolog B"/>
    <property type="match status" value="1"/>
</dbReference>
<feature type="region of interest" description="Disordered" evidence="6">
    <location>
        <begin position="215"/>
        <end position="272"/>
    </location>
</feature>
<name>A0AAV2TW11_CALDB</name>
<dbReference type="InterPro" id="IPR035892">
    <property type="entry name" value="C2_domain_sf"/>
</dbReference>
<feature type="compositionally biased region" description="Acidic residues" evidence="6">
    <location>
        <begin position="1438"/>
        <end position="1447"/>
    </location>
</feature>
<dbReference type="GO" id="GO:0016081">
    <property type="term" value="P:synaptic vesicle docking"/>
    <property type="evidence" value="ECO:0007669"/>
    <property type="project" value="TreeGrafter"/>
</dbReference>
<dbReference type="SMART" id="SM01145">
    <property type="entry name" value="DUF1041"/>
    <property type="match status" value="1"/>
</dbReference>
<evidence type="ECO:0000259" key="10">
    <source>
        <dbReference type="PROSITE" id="PS51259"/>
    </source>
</evidence>
<dbReference type="SUPFAM" id="SSF57889">
    <property type="entry name" value="Cysteine-rich domain"/>
    <property type="match status" value="1"/>
</dbReference>
<organism evidence="11 12">
    <name type="scientific">Calicophoron daubneyi</name>
    <name type="common">Rumen fluke</name>
    <name type="synonym">Paramphistomum daubneyi</name>
    <dbReference type="NCBI Taxonomy" id="300641"/>
    <lineage>
        <taxon>Eukaryota</taxon>
        <taxon>Metazoa</taxon>
        <taxon>Spiralia</taxon>
        <taxon>Lophotrochozoa</taxon>
        <taxon>Platyhelminthes</taxon>
        <taxon>Trematoda</taxon>
        <taxon>Digenea</taxon>
        <taxon>Plagiorchiida</taxon>
        <taxon>Pronocephalata</taxon>
        <taxon>Paramphistomoidea</taxon>
        <taxon>Paramphistomidae</taxon>
        <taxon>Calicophoron</taxon>
    </lineage>
</organism>
<feature type="compositionally biased region" description="Polar residues" evidence="6">
    <location>
        <begin position="802"/>
        <end position="819"/>
    </location>
</feature>
<feature type="region of interest" description="Disordered" evidence="6">
    <location>
        <begin position="344"/>
        <end position="418"/>
    </location>
</feature>
<evidence type="ECO:0000313" key="11">
    <source>
        <dbReference type="EMBL" id="CAL5141027.1"/>
    </source>
</evidence>
<feature type="domain" description="C2" evidence="7">
    <location>
        <begin position="1961"/>
        <end position="2088"/>
    </location>
</feature>
<dbReference type="Pfam" id="PF00130">
    <property type="entry name" value="C1_1"/>
    <property type="match status" value="1"/>
</dbReference>
<feature type="region of interest" description="Disordered" evidence="6">
    <location>
        <begin position="797"/>
        <end position="834"/>
    </location>
</feature>
<feature type="compositionally biased region" description="Basic and acidic residues" evidence="6">
    <location>
        <begin position="1549"/>
        <end position="1563"/>
    </location>
</feature>
<dbReference type="SUPFAM" id="SSF49562">
    <property type="entry name" value="C2 domain (Calcium/lipid-binding domain, CaLB)"/>
    <property type="match status" value="4"/>
</dbReference>
<protein>
    <submittedName>
        <fullName evidence="11">Uncharacterized protein</fullName>
    </submittedName>
</protein>
<dbReference type="GO" id="GO:0008270">
    <property type="term" value="F:zinc ion binding"/>
    <property type="evidence" value="ECO:0007669"/>
    <property type="project" value="UniProtKB-KW"/>
</dbReference>
<dbReference type="GO" id="GO:0061789">
    <property type="term" value="P:dense core granule priming"/>
    <property type="evidence" value="ECO:0007669"/>
    <property type="project" value="TreeGrafter"/>
</dbReference>
<dbReference type="SMART" id="SM00109">
    <property type="entry name" value="C1"/>
    <property type="match status" value="1"/>
</dbReference>
<dbReference type="InterPro" id="IPR000008">
    <property type="entry name" value="C2_dom"/>
</dbReference>
<dbReference type="Gene3D" id="3.30.60.20">
    <property type="match status" value="1"/>
</dbReference>
<evidence type="ECO:0000256" key="5">
    <source>
        <dbReference type="ARBA" id="ARBA00022837"/>
    </source>
</evidence>
<dbReference type="SMART" id="SM00239">
    <property type="entry name" value="C2"/>
    <property type="match status" value="3"/>
</dbReference>
<dbReference type="GO" id="GO:0099525">
    <property type="term" value="P:presynaptic dense core vesicle exocytosis"/>
    <property type="evidence" value="ECO:0007669"/>
    <property type="project" value="TreeGrafter"/>
</dbReference>
<dbReference type="InterPro" id="IPR037302">
    <property type="entry name" value="Unc-13_C2B"/>
</dbReference>
<dbReference type="GO" id="GO:0016082">
    <property type="term" value="P:synaptic vesicle priming"/>
    <property type="evidence" value="ECO:0007669"/>
    <property type="project" value="TreeGrafter"/>
</dbReference>
<evidence type="ECO:0000259" key="7">
    <source>
        <dbReference type="PROSITE" id="PS50004"/>
    </source>
</evidence>
<feature type="region of interest" description="Disordered" evidence="6">
    <location>
        <begin position="1524"/>
        <end position="1709"/>
    </location>
</feature>
<dbReference type="GO" id="GO:0005509">
    <property type="term" value="F:calcium ion binding"/>
    <property type="evidence" value="ECO:0007669"/>
    <property type="project" value="InterPro"/>
</dbReference>
<reference evidence="11" key="1">
    <citation type="submission" date="2024-06" db="EMBL/GenBank/DDBJ databases">
        <authorList>
            <person name="Liu X."/>
            <person name="Lenzi L."/>
            <person name="Haldenby T S."/>
            <person name="Uol C."/>
        </authorList>
    </citation>
    <scope>NUCLEOTIDE SEQUENCE</scope>
</reference>
<feature type="domain" description="MHD2" evidence="10">
    <location>
        <begin position="2677"/>
        <end position="2840"/>
    </location>
</feature>
<dbReference type="GO" id="GO:0005543">
    <property type="term" value="F:phospholipid binding"/>
    <property type="evidence" value="ECO:0007669"/>
    <property type="project" value="InterPro"/>
</dbReference>
<proteinExistence type="predicted"/>
<dbReference type="PROSITE" id="PS00479">
    <property type="entry name" value="ZF_DAG_PE_1"/>
    <property type="match status" value="1"/>
</dbReference>
<feature type="compositionally biased region" description="Low complexity" evidence="6">
    <location>
        <begin position="1346"/>
        <end position="1358"/>
    </location>
</feature>
<evidence type="ECO:0000256" key="6">
    <source>
        <dbReference type="SAM" id="MobiDB-lite"/>
    </source>
</evidence>
<dbReference type="PANTHER" id="PTHR10480">
    <property type="entry name" value="PROTEIN UNC-13 HOMOLOG"/>
    <property type="match status" value="1"/>
</dbReference>
<gene>
    <name evidence="11" type="ORF">CDAUBV1_LOCUS16310</name>
</gene>
<feature type="compositionally biased region" description="Low complexity" evidence="6">
    <location>
        <begin position="3050"/>
        <end position="3060"/>
    </location>
</feature>
<dbReference type="GO" id="GO:0017075">
    <property type="term" value="F:syntaxin-1 binding"/>
    <property type="evidence" value="ECO:0007669"/>
    <property type="project" value="TreeGrafter"/>
</dbReference>
<feature type="domain" description="Phorbol-ester/DAG-type" evidence="8">
    <location>
        <begin position="1855"/>
        <end position="1905"/>
    </location>
</feature>
<feature type="compositionally biased region" description="Basic and acidic residues" evidence="6">
    <location>
        <begin position="367"/>
        <end position="377"/>
    </location>
</feature>
<dbReference type="Gene3D" id="2.60.40.150">
    <property type="entry name" value="C2 domain"/>
    <property type="match status" value="4"/>
</dbReference>
<keyword evidence="1" id="KW-0479">Metal-binding</keyword>
<feature type="compositionally biased region" description="Basic and acidic residues" evidence="6">
    <location>
        <begin position="1458"/>
        <end position="1496"/>
    </location>
</feature>
<dbReference type="PANTHER" id="PTHR10480:SF12">
    <property type="entry name" value="UNC-13, ISOFORM E"/>
    <property type="match status" value="1"/>
</dbReference>
<feature type="domain" description="C2" evidence="7">
    <location>
        <begin position="1"/>
        <end position="97"/>
    </location>
</feature>
<dbReference type="PROSITE" id="PS50004">
    <property type="entry name" value="C2"/>
    <property type="match status" value="3"/>
</dbReference>
<evidence type="ECO:0000259" key="8">
    <source>
        <dbReference type="PROSITE" id="PS50081"/>
    </source>
</evidence>
<dbReference type="GO" id="GO:0030672">
    <property type="term" value="C:synaptic vesicle membrane"/>
    <property type="evidence" value="ECO:0007669"/>
    <property type="project" value="TreeGrafter"/>
</dbReference>
<dbReference type="PROSITE" id="PS50081">
    <property type="entry name" value="ZF_DAG_PE_2"/>
    <property type="match status" value="1"/>
</dbReference>
<dbReference type="InterPro" id="IPR027080">
    <property type="entry name" value="Unc-13"/>
</dbReference>
<evidence type="ECO:0000259" key="9">
    <source>
        <dbReference type="PROSITE" id="PS51258"/>
    </source>
</evidence>
<feature type="compositionally biased region" description="Polar residues" evidence="6">
    <location>
        <begin position="1399"/>
        <end position="1408"/>
    </location>
</feature>
<feature type="region of interest" description="Disordered" evidence="6">
    <location>
        <begin position="1316"/>
        <end position="1503"/>
    </location>
</feature>
<comment type="caution">
    <text evidence="11">The sequence shown here is derived from an EMBL/GenBank/DDBJ whole genome shotgun (WGS) entry which is preliminary data.</text>
</comment>
<dbReference type="PROSITE" id="PS51258">
    <property type="entry name" value="MHD1"/>
    <property type="match status" value="1"/>
</dbReference>
<dbReference type="Gene3D" id="1.10.357.50">
    <property type="match status" value="1"/>
</dbReference>
<dbReference type="Proteomes" id="UP001497525">
    <property type="component" value="Unassembled WGS sequence"/>
</dbReference>
<evidence type="ECO:0000256" key="4">
    <source>
        <dbReference type="ARBA" id="ARBA00022833"/>
    </source>
</evidence>
<dbReference type="GO" id="GO:0035249">
    <property type="term" value="P:synaptic transmission, glutamatergic"/>
    <property type="evidence" value="ECO:0007669"/>
    <property type="project" value="TreeGrafter"/>
</dbReference>
<dbReference type="FunFam" id="1.10.357.50:FF:000001">
    <property type="entry name" value="Protein unc-13 homolog B"/>
    <property type="match status" value="1"/>
</dbReference>
<dbReference type="GO" id="GO:0005516">
    <property type="term" value="F:calmodulin binding"/>
    <property type="evidence" value="ECO:0007669"/>
    <property type="project" value="TreeGrafter"/>
</dbReference>
<feature type="region of interest" description="Disordered" evidence="6">
    <location>
        <begin position="3034"/>
        <end position="3060"/>
    </location>
</feature>
<dbReference type="GO" id="GO:0019992">
    <property type="term" value="F:diacylglycerol binding"/>
    <property type="evidence" value="ECO:0007669"/>
    <property type="project" value="InterPro"/>
</dbReference>
<feature type="compositionally biased region" description="Low complexity" evidence="6">
    <location>
        <begin position="1168"/>
        <end position="1177"/>
    </location>
</feature>
<evidence type="ECO:0000313" key="12">
    <source>
        <dbReference type="Proteomes" id="UP001497525"/>
    </source>
</evidence>
<dbReference type="PRINTS" id="PR00360">
    <property type="entry name" value="C2DOMAIN"/>
</dbReference>
<evidence type="ECO:0000256" key="1">
    <source>
        <dbReference type="ARBA" id="ARBA00022723"/>
    </source>
</evidence>
<dbReference type="FunFam" id="3.30.60.20:FF:000037">
    <property type="entry name" value="RAS guanyl releasing protein 4"/>
    <property type="match status" value="1"/>
</dbReference>
<dbReference type="Pfam" id="PF00168">
    <property type="entry name" value="C2"/>
    <property type="match status" value="3"/>
</dbReference>
<dbReference type="GO" id="GO:0042734">
    <property type="term" value="C:presynaptic membrane"/>
    <property type="evidence" value="ECO:0007669"/>
    <property type="project" value="TreeGrafter"/>
</dbReference>
<dbReference type="InterPro" id="IPR010439">
    <property type="entry name" value="MUN_dom"/>
</dbReference>